<dbReference type="AlphaFoldDB" id="B1V7Z0"/>
<comment type="caution">
    <text evidence="2">The sequence shown here is derived from an EMBL/GenBank/DDBJ whole genome shotgun (WGS) entry which is preliminary data.</text>
</comment>
<evidence type="ECO:0000313" key="1">
    <source>
        <dbReference type="EMBL" id="EDT69972.1"/>
    </source>
</evidence>
<accession>B1V7Z0</accession>
<dbReference type="Proteomes" id="UP000003188">
    <property type="component" value="Unassembled WGS sequence"/>
</dbReference>
<dbReference type="EMBL" id="ABOO01000085">
    <property type="protein sequence ID" value="EDT70070.1"/>
    <property type="molecule type" value="Genomic_DNA"/>
</dbReference>
<proteinExistence type="predicted"/>
<evidence type="ECO:0000313" key="3">
    <source>
        <dbReference type="Proteomes" id="UP000003188"/>
    </source>
</evidence>
<sequence>MEILIILIVMTFGLYILNKESKKRKRSELSVEIFNPKYEYILTFITKDGVIRELKVFSDCKHENSDILNFYINKNLNGIELKENDKWIFIPLTEIKWYEVKEIIKDKTI</sequence>
<dbReference type="EMBL" id="ABOO01000178">
    <property type="protein sequence ID" value="EDT69972.1"/>
    <property type="molecule type" value="Genomic_DNA"/>
</dbReference>
<reference evidence="2 3" key="1">
    <citation type="submission" date="2008-03" db="EMBL/GenBank/DDBJ databases">
        <authorList>
            <person name="Paulsen I."/>
            <person name="Sebastian Y."/>
        </authorList>
    </citation>
    <scope>NUCLEOTIDE SEQUENCE [LARGE SCALE GENOMIC DNA]</scope>
    <source>
        <strain evidence="3">D str. JGS1721</strain>
        <strain evidence="2">JGS1721</strain>
    </source>
</reference>
<gene>
    <name evidence="2" type="ORF">CJD_A0008</name>
    <name evidence="1" type="ORF">CJD_A0070</name>
</gene>
<organism evidence="2 3">
    <name type="scientific">Clostridium perfringens D str. JGS1721</name>
    <dbReference type="NCBI Taxonomy" id="488537"/>
    <lineage>
        <taxon>Bacteria</taxon>
        <taxon>Bacillati</taxon>
        <taxon>Bacillota</taxon>
        <taxon>Clostridia</taxon>
        <taxon>Eubacteriales</taxon>
        <taxon>Clostridiaceae</taxon>
        <taxon>Clostridium</taxon>
    </lineage>
</organism>
<dbReference type="RefSeq" id="WP_003476485.1">
    <property type="nucleotide sequence ID" value="NZ_ABOO01000085.1"/>
</dbReference>
<evidence type="ECO:0000313" key="2">
    <source>
        <dbReference type="EMBL" id="EDT70070.1"/>
    </source>
</evidence>
<protein>
    <submittedName>
        <fullName evidence="2">Uncharacterized protein</fullName>
    </submittedName>
</protein>
<name>B1V7Z0_CLOPF</name>